<organism evidence="7 8">
    <name type="scientific">Hyphococcus flavus</name>
    <dbReference type="NCBI Taxonomy" id="1866326"/>
    <lineage>
        <taxon>Bacteria</taxon>
        <taxon>Pseudomonadati</taxon>
        <taxon>Pseudomonadota</taxon>
        <taxon>Alphaproteobacteria</taxon>
        <taxon>Parvularculales</taxon>
        <taxon>Parvularculaceae</taxon>
        <taxon>Hyphococcus</taxon>
    </lineage>
</organism>
<protein>
    <submittedName>
        <fullName evidence="7">TetR/AcrR family transcriptional regulator</fullName>
    </submittedName>
</protein>
<dbReference type="Pfam" id="PF00440">
    <property type="entry name" value="TetR_N"/>
    <property type="match status" value="1"/>
</dbReference>
<dbReference type="GO" id="GO:0000976">
    <property type="term" value="F:transcription cis-regulatory region binding"/>
    <property type="evidence" value="ECO:0007669"/>
    <property type="project" value="TreeGrafter"/>
</dbReference>
<evidence type="ECO:0000313" key="8">
    <source>
        <dbReference type="Proteomes" id="UP001214043"/>
    </source>
</evidence>
<dbReference type="PANTHER" id="PTHR30055:SF234">
    <property type="entry name" value="HTH-TYPE TRANSCRIPTIONAL REGULATOR BETI"/>
    <property type="match status" value="1"/>
</dbReference>
<dbReference type="InterPro" id="IPR036271">
    <property type="entry name" value="Tet_transcr_reg_TetR-rel_C_sf"/>
</dbReference>
<dbReference type="PROSITE" id="PS50977">
    <property type="entry name" value="HTH_TETR_2"/>
    <property type="match status" value="1"/>
</dbReference>
<dbReference type="SUPFAM" id="SSF48498">
    <property type="entry name" value="Tetracyclin repressor-like, C-terminal domain"/>
    <property type="match status" value="1"/>
</dbReference>
<keyword evidence="2 4" id="KW-0238">DNA-binding</keyword>
<reference evidence="7" key="1">
    <citation type="submission" date="2023-02" db="EMBL/GenBank/DDBJ databases">
        <title>Genome sequence of Hyphococcus flavus.</title>
        <authorList>
            <person name="Rong J.-C."/>
            <person name="Zhao Q."/>
            <person name="Yi M."/>
            <person name="Wu J.-Y."/>
        </authorList>
    </citation>
    <scope>NUCLEOTIDE SEQUENCE</scope>
    <source>
        <strain evidence="7">MCCC 1K03223</strain>
    </source>
</reference>
<evidence type="ECO:0000259" key="6">
    <source>
        <dbReference type="PROSITE" id="PS50977"/>
    </source>
</evidence>
<keyword evidence="3" id="KW-0804">Transcription</keyword>
<dbReference type="Gene3D" id="1.10.357.10">
    <property type="entry name" value="Tetracycline Repressor, domain 2"/>
    <property type="match status" value="1"/>
</dbReference>
<keyword evidence="8" id="KW-1185">Reference proteome</keyword>
<dbReference type="GO" id="GO:0003700">
    <property type="term" value="F:DNA-binding transcription factor activity"/>
    <property type="evidence" value="ECO:0007669"/>
    <property type="project" value="TreeGrafter"/>
</dbReference>
<dbReference type="PRINTS" id="PR00455">
    <property type="entry name" value="HTHTETR"/>
</dbReference>
<dbReference type="InterPro" id="IPR050109">
    <property type="entry name" value="HTH-type_TetR-like_transc_reg"/>
</dbReference>
<feature type="region of interest" description="Disordered" evidence="5">
    <location>
        <begin position="1"/>
        <end position="24"/>
    </location>
</feature>
<dbReference type="AlphaFoldDB" id="A0AAE9ZBW5"/>
<feature type="DNA-binding region" description="H-T-H motif" evidence="4">
    <location>
        <begin position="84"/>
        <end position="103"/>
    </location>
</feature>
<evidence type="ECO:0000313" key="7">
    <source>
        <dbReference type="EMBL" id="WDI31426.1"/>
    </source>
</evidence>
<name>A0AAE9ZBW5_9PROT</name>
<feature type="domain" description="HTH tetR-type" evidence="6">
    <location>
        <begin position="61"/>
        <end position="121"/>
    </location>
</feature>
<evidence type="ECO:0000256" key="3">
    <source>
        <dbReference type="ARBA" id="ARBA00023163"/>
    </source>
</evidence>
<dbReference type="SUPFAM" id="SSF46689">
    <property type="entry name" value="Homeodomain-like"/>
    <property type="match status" value="1"/>
</dbReference>
<dbReference type="InterPro" id="IPR001647">
    <property type="entry name" value="HTH_TetR"/>
</dbReference>
<gene>
    <name evidence="7" type="ORF">PUV54_15860</name>
</gene>
<dbReference type="Proteomes" id="UP001214043">
    <property type="component" value="Chromosome"/>
</dbReference>
<evidence type="ECO:0000256" key="5">
    <source>
        <dbReference type="SAM" id="MobiDB-lite"/>
    </source>
</evidence>
<sequence>MAPSTDKSGTTPKKEGSSGAGVTTGSVKAAHDAIAYSSHLHECLKDRPTIRMSDGKPGRTRETIKRIIEAALKTFTRDGHAGLTLRNVADEAGIAVGNLTYHFPTKTALIEAMLREALADYVEDHFATINGDHNSPLEILMSVVEFYVRNSRSDYRFFFQVWGYAASDDQARRLVHSLYRPIAQFVYYLVRAANPELNHMQIRRAVAQISALEEGMKLLIGLEPEENDLFATAEEDLQALTKAIIRLA</sequence>
<evidence type="ECO:0000256" key="2">
    <source>
        <dbReference type="ARBA" id="ARBA00023125"/>
    </source>
</evidence>
<accession>A0AAE9ZBW5</accession>
<proteinExistence type="predicted"/>
<dbReference type="PANTHER" id="PTHR30055">
    <property type="entry name" value="HTH-TYPE TRANSCRIPTIONAL REGULATOR RUTR"/>
    <property type="match status" value="1"/>
</dbReference>
<dbReference type="RefSeq" id="WP_274493315.1">
    <property type="nucleotide sequence ID" value="NZ_CP118166.1"/>
</dbReference>
<evidence type="ECO:0000256" key="1">
    <source>
        <dbReference type="ARBA" id="ARBA00023015"/>
    </source>
</evidence>
<dbReference type="InterPro" id="IPR009057">
    <property type="entry name" value="Homeodomain-like_sf"/>
</dbReference>
<feature type="compositionally biased region" description="Polar residues" evidence="5">
    <location>
        <begin position="1"/>
        <end position="11"/>
    </location>
</feature>
<dbReference type="EMBL" id="CP118166">
    <property type="protein sequence ID" value="WDI31426.1"/>
    <property type="molecule type" value="Genomic_DNA"/>
</dbReference>
<dbReference type="KEGG" id="hfl:PUV54_15860"/>
<evidence type="ECO:0000256" key="4">
    <source>
        <dbReference type="PROSITE-ProRule" id="PRU00335"/>
    </source>
</evidence>
<keyword evidence="1" id="KW-0805">Transcription regulation</keyword>